<evidence type="ECO:0000313" key="3">
    <source>
        <dbReference type="Proteomes" id="UP001626550"/>
    </source>
</evidence>
<gene>
    <name evidence="2" type="ORF">Ciccas_006761</name>
</gene>
<keyword evidence="3" id="KW-1185">Reference proteome</keyword>
<reference evidence="2 3" key="1">
    <citation type="submission" date="2024-11" db="EMBL/GenBank/DDBJ databases">
        <title>Adaptive evolution of stress response genes in parasites aligns with host niche diversity.</title>
        <authorList>
            <person name="Hahn C."/>
            <person name="Resl P."/>
        </authorList>
    </citation>
    <scope>NUCLEOTIDE SEQUENCE [LARGE SCALE GENOMIC DNA]</scope>
    <source>
        <strain evidence="2">EGGRZ-B1_66</strain>
        <tissue evidence="2">Body</tissue>
    </source>
</reference>
<evidence type="ECO:0000256" key="1">
    <source>
        <dbReference type="SAM" id="MobiDB-lite"/>
    </source>
</evidence>
<dbReference type="EMBL" id="JBJKFK010000946">
    <property type="protein sequence ID" value="KAL3314617.1"/>
    <property type="molecule type" value="Genomic_DNA"/>
</dbReference>
<proteinExistence type="predicted"/>
<accession>A0ABD2Q5X2</accession>
<feature type="compositionally biased region" description="Pro residues" evidence="1">
    <location>
        <begin position="1"/>
        <end position="17"/>
    </location>
</feature>
<sequence>MAPPPARGPTPVAPPPGAGVASFGNVQNPYLERPPHIVYMDPYAPSLIAAGLELLGQTLMYN</sequence>
<feature type="region of interest" description="Disordered" evidence="1">
    <location>
        <begin position="1"/>
        <end position="25"/>
    </location>
</feature>
<name>A0ABD2Q5X2_9PLAT</name>
<dbReference type="Proteomes" id="UP001626550">
    <property type="component" value="Unassembled WGS sequence"/>
</dbReference>
<comment type="caution">
    <text evidence="2">The sequence shown here is derived from an EMBL/GenBank/DDBJ whole genome shotgun (WGS) entry which is preliminary data.</text>
</comment>
<evidence type="ECO:0000313" key="2">
    <source>
        <dbReference type="EMBL" id="KAL3314617.1"/>
    </source>
</evidence>
<dbReference type="AlphaFoldDB" id="A0ABD2Q5X2"/>
<protein>
    <submittedName>
        <fullName evidence="2">Uncharacterized protein</fullName>
    </submittedName>
</protein>
<organism evidence="2 3">
    <name type="scientific">Cichlidogyrus casuarinus</name>
    <dbReference type="NCBI Taxonomy" id="1844966"/>
    <lineage>
        <taxon>Eukaryota</taxon>
        <taxon>Metazoa</taxon>
        <taxon>Spiralia</taxon>
        <taxon>Lophotrochozoa</taxon>
        <taxon>Platyhelminthes</taxon>
        <taxon>Monogenea</taxon>
        <taxon>Monopisthocotylea</taxon>
        <taxon>Dactylogyridea</taxon>
        <taxon>Ancyrocephalidae</taxon>
        <taxon>Cichlidogyrus</taxon>
    </lineage>
</organism>